<feature type="compositionally biased region" description="Polar residues" evidence="1">
    <location>
        <begin position="28"/>
        <end position="40"/>
    </location>
</feature>
<proteinExistence type="predicted"/>
<accession>A0A9W5WWG3</accession>
<reference evidence="3" key="1">
    <citation type="submission" date="2019-12" db="EMBL/GenBank/DDBJ databases">
        <title>Genome sequence of Babesia ovis.</title>
        <authorList>
            <person name="Yamagishi J."/>
            <person name="Sevinc F."/>
            <person name="Xuan X."/>
        </authorList>
    </citation>
    <scope>NUCLEOTIDE SEQUENCE</scope>
    <source>
        <strain evidence="3">Selcuk</strain>
    </source>
</reference>
<evidence type="ECO:0000256" key="1">
    <source>
        <dbReference type="SAM" id="MobiDB-lite"/>
    </source>
</evidence>
<feature type="signal peptide" evidence="2">
    <location>
        <begin position="1"/>
        <end position="21"/>
    </location>
</feature>
<keyword evidence="4" id="KW-1185">Reference proteome</keyword>
<protein>
    <submittedName>
        <fullName evidence="3">Uncharacterized protein</fullName>
    </submittedName>
</protein>
<feature type="compositionally biased region" description="Basic and acidic residues" evidence="1">
    <location>
        <begin position="77"/>
        <end position="86"/>
    </location>
</feature>
<gene>
    <name evidence="3" type="ORF">BaOVIS_027960</name>
</gene>
<evidence type="ECO:0000256" key="2">
    <source>
        <dbReference type="SAM" id="SignalP"/>
    </source>
</evidence>
<dbReference type="Proteomes" id="UP001057455">
    <property type="component" value="Unassembled WGS sequence"/>
</dbReference>
<comment type="caution">
    <text evidence="3">The sequence shown here is derived from an EMBL/GenBank/DDBJ whole genome shotgun (WGS) entry which is preliminary data.</text>
</comment>
<feature type="compositionally biased region" description="Acidic residues" evidence="1">
    <location>
        <begin position="56"/>
        <end position="76"/>
    </location>
</feature>
<dbReference type="EMBL" id="BLIY01000020">
    <property type="protein sequence ID" value="GFE55392.1"/>
    <property type="molecule type" value="Genomic_DNA"/>
</dbReference>
<name>A0A9W5WWG3_BABOV</name>
<evidence type="ECO:0000313" key="3">
    <source>
        <dbReference type="EMBL" id="GFE55392.1"/>
    </source>
</evidence>
<dbReference type="PROSITE" id="PS51257">
    <property type="entry name" value="PROKAR_LIPOPROTEIN"/>
    <property type="match status" value="1"/>
</dbReference>
<sequence>MRVTFTSLVLWFCACCFYGLADCSTSHNRSTSDGGLQSTDDSSHKASEDASGNEDHQDDAEDDDNDLDDIDDELENAEERFEKSETELEDAEDVSLKESLEEEESESSYAHSKTDSVSGGGASEDASKERIRHLMDELVTASLELQEINRALDEL</sequence>
<dbReference type="AlphaFoldDB" id="A0A9W5WWG3"/>
<organism evidence="3 4">
    <name type="scientific">Babesia ovis</name>
    <dbReference type="NCBI Taxonomy" id="5869"/>
    <lineage>
        <taxon>Eukaryota</taxon>
        <taxon>Sar</taxon>
        <taxon>Alveolata</taxon>
        <taxon>Apicomplexa</taxon>
        <taxon>Aconoidasida</taxon>
        <taxon>Piroplasmida</taxon>
        <taxon>Babesiidae</taxon>
        <taxon>Babesia</taxon>
    </lineage>
</organism>
<feature type="chain" id="PRO_5040747985" evidence="2">
    <location>
        <begin position="22"/>
        <end position="155"/>
    </location>
</feature>
<feature type="region of interest" description="Disordered" evidence="1">
    <location>
        <begin position="28"/>
        <end position="129"/>
    </location>
</feature>
<dbReference type="OrthoDB" id="366460at2759"/>
<keyword evidence="2" id="KW-0732">Signal</keyword>
<evidence type="ECO:0000313" key="4">
    <source>
        <dbReference type="Proteomes" id="UP001057455"/>
    </source>
</evidence>